<evidence type="ECO:0000313" key="2">
    <source>
        <dbReference type="Proteomes" id="UP000008063"/>
    </source>
</evidence>
<protein>
    <submittedName>
        <fullName evidence="1">Uncharacterized protein</fullName>
    </submittedName>
</protein>
<organism evidence="2">
    <name type="scientific">Serpula lacrymans var. lacrymans (strain S7.3)</name>
    <name type="common">Dry rot fungus</name>
    <dbReference type="NCBI Taxonomy" id="936435"/>
    <lineage>
        <taxon>Eukaryota</taxon>
        <taxon>Fungi</taxon>
        <taxon>Dikarya</taxon>
        <taxon>Basidiomycota</taxon>
        <taxon>Agaricomycotina</taxon>
        <taxon>Agaricomycetes</taxon>
        <taxon>Agaricomycetidae</taxon>
        <taxon>Boletales</taxon>
        <taxon>Coniophorineae</taxon>
        <taxon>Serpulaceae</taxon>
        <taxon>Serpula</taxon>
    </lineage>
</organism>
<keyword evidence="2" id="KW-1185">Reference proteome</keyword>
<sequence>MSILKGEKKILPFGLLKSSANAAPSIHWPLTLILVNKNASASAPYQVDTMQPCVH</sequence>
<dbReference type="Proteomes" id="UP000008063">
    <property type="component" value="Unassembled WGS sequence"/>
</dbReference>
<proteinExistence type="predicted"/>
<gene>
    <name evidence="1" type="ORF">SERLA73DRAFT_179399</name>
</gene>
<dbReference type="EMBL" id="GL945478">
    <property type="protein sequence ID" value="EGO01260.1"/>
    <property type="molecule type" value="Genomic_DNA"/>
</dbReference>
<reference evidence="2" key="1">
    <citation type="journal article" date="2011" name="Science">
        <title>The plant cell wall-decomposing machinery underlies the functional diversity of forest fungi.</title>
        <authorList>
            <person name="Eastwood D.C."/>
            <person name="Floudas D."/>
            <person name="Binder M."/>
            <person name="Majcherczyk A."/>
            <person name="Schneider P."/>
            <person name="Aerts A."/>
            <person name="Asiegbu F.O."/>
            <person name="Baker S.E."/>
            <person name="Barry K."/>
            <person name="Bendiksby M."/>
            <person name="Blumentritt M."/>
            <person name="Coutinho P.M."/>
            <person name="Cullen D."/>
            <person name="de Vries R.P."/>
            <person name="Gathman A."/>
            <person name="Goodell B."/>
            <person name="Henrissat B."/>
            <person name="Ihrmark K."/>
            <person name="Kauserud H."/>
            <person name="Kohler A."/>
            <person name="LaButti K."/>
            <person name="Lapidus A."/>
            <person name="Lavin J.L."/>
            <person name="Lee Y.-H."/>
            <person name="Lindquist E."/>
            <person name="Lilly W."/>
            <person name="Lucas S."/>
            <person name="Morin E."/>
            <person name="Murat C."/>
            <person name="Oguiza J.A."/>
            <person name="Park J."/>
            <person name="Pisabarro A.G."/>
            <person name="Riley R."/>
            <person name="Rosling A."/>
            <person name="Salamov A."/>
            <person name="Schmidt O."/>
            <person name="Schmutz J."/>
            <person name="Skrede I."/>
            <person name="Stenlid J."/>
            <person name="Wiebenga A."/>
            <person name="Xie X."/>
            <person name="Kuees U."/>
            <person name="Hibbett D.S."/>
            <person name="Hoffmeister D."/>
            <person name="Hoegberg N."/>
            <person name="Martin F."/>
            <person name="Grigoriev I.V."/>
            <person name="Watkinson S.C."/>
        </authorList>
    </citation>
    <scope>NUCLEOTIDE SEQUENCE [LARGE SCALE GENOMIC DNA]</scope>
    <source>
        <strain evidence="2">strain S7.3</strain>
    </source>
</reference>
<name>F8PS78_SERL3</name>
<accession>F8PS78</accession>
<dbReference type="AlphaFoldDB" id="F8PS78"/>
<evidence type="ECO:0000313" key="1">
    <source>
        <dbReference type="EMBL" id="EGO01260.1"/>
    </source>
</evidence>
<dbReference type="InParanoid" id="F8PS78"/>
<dbReference type="HOGENOM" id="CLU_3033830_0_0_1"/>